<evidence type="ECO:0000313" key="3">
    <source>
        <dbReference type="Proteomes" id="UP000204444"/>
    </source>
</evidence>
<dbReference type="PROSITE" id="PS51657">
    <property type="entry name" value="PSRV_HELICASE"/>
    <property type="match status" value="1"/>
</dbReference>
<dbReference type="OrthoDB" id="16070at10239"/>
<sequence length="231" mass="25661">MDILVSLLCKYKFERLNSKLCLPIIVNCVPGAGKSSCIRELISSDSRFCAYTLGTEDPQNLRGVRIKSFKGEIEEGKFNVLDEYTLSEVDLSKFFVCFGDPIQANSDFARPADFICRDSKRFGKCTATLLQNLGFDIKACGEDSVQIAGIYSEDPRDTVLYHEEEVGCLLAKHCVEAFHISEVVGRTFESVTFVTSHAGVDHPDRAAAFQCLTRHRKSLLILCPDATYGPP</sequence>
<evidence type="ECO:0000313" key="2">
    <source>
        <dbReference type="EMBL" id="ABP37857.1"/>
    </source>
</evidence>
<keyword evidence="3" id="KW-1185">Reference proteome</keyword>
<dbReference type="KEGG" id="vg:5065805"/>
<dbReference type="GO" id="GO:0005524">
    <property type="term" value="F:ATP binding"/>
    <property type="evidence" value="ECO:0007669"/>
    <property type="project" value="InterPro"/>
</dbReference>
<dbReference type="RefSeq" id="YP_001165302.1">
    <property type="nucleotide sequence ID" value="NC_009383.1"/>
</dbReference>
<dbReference type="Proteomes" id="UP000204444">
    <property type="component" value="Segment"/>
</dbReference>
<dbReference type="GeneID" id="5065805"/>
<name>A4ZWC6_9VIRU</name>
<feature type="domain" description="(+)RNA virus helicase C-terminal" evidence="1">
    <location>
        <begin position="1"/>
        <end position="231"/>
    </location>
</feature>
<dbReference type="Pfam" id="PF01443">
    <property type="entry name" value="Viral_helicase1"/>
    <property type="match status" value="1"/>
</dbReference>
<protein>
    <submittedName>
        <fullName evidence="2">Triple gene block 1 protein</fullName>
    </submittedName>
</protein>
<accession>A4ZWC6</accession>
<evidence type="ECO:0000259" key="1">
    <source>
        <dbReference type="PROSITE" id="PS51657"/>
    </source>
</evidence>
<proteinExistence type="predicted"/>
<dbReference type="InterPro" id="IPR027351">
    <property type="entry name" value="(+)RNA_virus_helicase_core_dom"/>
</dbReference>
<dbReference type="EMBL" id="EF492068">
    <property type="protein sequence ID" value="ABP37857.1"/>
    <property type="molecule type" value="Genomic_RNA"/>
</dbReference>
<organism evidence="2 3">
    <name type="scientific">Phlox virus S</name>
    <dbReference type="NCBI Taxonomy" id="436066"/>
    <lineage>
        <taxon>Viruses</taxon>
        <taxon>Riboviria</taxon>
        <taxon>Orthornavirae</taxon>
        <taxon>Kitrinoviricota</taxon>
        <taxon>Alsuviricetes</taxon>
        <taxon>Tymovirales</taxon>
        <taxon>Betaflexiviridae</taxon>
        <taxon>Quinvirinae</taxon>
        <taxon>Carlavirus</taxon>
        <taxon>Carlavirus sigmaphlocis</taxon>
    </lineage>
</organism>
<reference evidence="2 3" key="1">
    <citation type="submission" date="2007-03" db="EMBL/GenBank/DDBJ databases">
        <authorList>
            <person name="Hammond J."/>
            <person name="Reinsel M.D."/>
            <person name="Maroon-Lango C.J."/>
        </authorList>
    </citation>
    <scope>NUCLEOTIDE SEQUENCE [LARGE SCALE GENOMIC DNA]</scope>
    <source>
        <strain evidence="2">BR</strain>
    </source>
</reference>